<dbReference type="SMART" id="SM00479">
    <property type="entry name" value="EXOIII"/>
    <property type="match status" value="1"/>
</dbReference>
<evidence type="ECO:0000259" key="4">
    <source>
        <dbReference type="SMART" id="SM00479"/>
    </source>
</evidence>
<dbReference type="InterPro" id="IPR036397">
    <property type="entry name" value="RNaseH_sf"/>
</dbReference>
<dbReference type="EMBL" id="QPGL01000002">
    <property type="protein sequence ID" value="RCS70371.1"/>
    <property type="molecule type" value="Genomic_DNA"/>
</dbReference>
<dbReference type="InterPro" id="IPR012337">
    <property type="entry name" value="RNaseH-like_sf"/>
</dbReference>
<dbReference type="PANTHER" id="PTHR30231">
    <property type="entry name" value="DNA POLYMERASE III SUBUNIT EPSILON"/>
    <property type="match status" value="1"/>
</dbReference>
<accession>A0A368LI73</accession>
<reference evidence="5 6" key="1">
    <citation type="journal article" date="2017" name="Elife">
        <title>Extensive horizontal gene transfer in cheese-associated bacteria.</title>
        <authorList>
            <person name="Bonham K.S."/>
            <person name="Wolfe B.E."/>
            <person name="Dutton R.J."/>
        </authorList>
    </citation>
    <scope>NUCLEOTIDE SEQUENCE [LARGE SCALE GENOMIC DNA]</scope>
    <source>
        <strain evidence="5 6">JB196</strain>
    </source>
</reference>
<dbReference type="Proteomes" id="UP000252479">
    <property type="component" value="Unassembled WGS sequence"/>
</dbReference>
<keyword evidence="2" id="KW-0378">Hydrolase</keyword>
<dbReference type="AlphaFoldDB" id="A0A368LI73"/>
<keyword evidence="1" id="KW-0540">Nuclease</keyword>
<evidence type="ECO:0000313" key="6">
    <source>
        <dbReference type="Proteomes" id="UP000252479"/>
    </source>
</evidence>
<dbReference type="InterPro" id="IPR013520">
    <property type="entry name" value="Ribonucl_H"/>
</dbReference>
<dbReference type="CDD" id="cd06127">
    <property type="entry name" value="DEDDh"/>
    <property type="match status" value="1"/>
</dbReference>
<dbReference type="GO" id="GO:0003676">
    <property type="term" value="F:nucleic acid binding"/>
    <property type="evidence" value="ECO:0007669"/>
    <property type="project" value="InterPro"/>
</dbReference>
<name>A0A368LI73_9VIBR</name>
<dbReference type="GeneID" id="303189858"/>
<dbReference type="GO" id="GO:0008408">
    <property type="term" value="F:3'-5' exonuclease activity"/>
    <property type="evidence" value="ECO:0007669"/>
    <property type="project" value="TreeGrafter"/>
</dbReference>
<feature type="domain" description="Exonuclease" evidence="4">
    <location>
        <begin position="51"/>
        <end position="224"/>
    </location>
</feature>
<evidence type="ECO:0000313" key="5">
    <source>
        <dbReference type="EMBL" id="RCS70371.1"/>
    </source>
</evidence>
<dbReference type="GO" id="GO:0005829">
    <property type="term" value="C:cytosol"/>
    <property type="evidence" value="ECO:0007669"/>
    <property type="project" value="TreeGrafter"/>
</dbReference>
<dbReference type="GO" id="GO:0006259">
    <property type="term" value="P:DNA metabolic process"/>
    <property type="evidence" value="ECO:0007669"/>
    <property type="project" value="UniProtKB-ARBA"/>
</dbReference>
<evidence type="ECO:0000256" key="1">
    <source>
        <dbReference type="ARBA" id="ARBA00022722"/>
    </source>
</evidence>
<keyword evidence="6" id="KW-1185">Reference proteome</keyword>
<evidence type="ECO:0000256" key="2">
    <source>
        <dbReference type="ARBA" id="ARBA00022801"/>
    </source>
</evidence>
<sequence>MYKRLKNYFHPITQLEKKRKALSVPKECSQELRRLLRTPLPKPDKCLDELDFLVLDFETTGLNPTEDSLLSIGNIRIENNQIDMDTAAHCYLDDNQKIKAASAVVNHIMPQMLLEGEQLEEAMNRLFIKMTGKIVMAHGAVVERSFMQAYVRKRYGLNDLPIIWLDTLKIEKHLVYHSKGDNFELQLNAVRQRYGLPLYSAHNALVDAISTAELFMAQKIKIFGRQAKKTTIGEMYCRATC</sequence>
<comment type="caution">
    <text evidence="5">The sequence shown here is derived from an EMBL/GenBank/DDBJ whole genome shotgun (WGS) entry which is preliminary data.</text>
</comment>
<organism evidence="5 6">
    <name type="scientific">Vibrio casei</name>
    <dbReference type="NCBI Taxonomy" id="673372"/>
    <lineage>
        <taxon>Bacteria</taxon>
        <taxon>Pseudomonadati</taxon>
        <taxon>Pseudomonadota</taxon>
        <taxon>Gammaproteobacteria</taxon>
        <taxon>Vibrionales</taxon>
        <taxon>Vibrionaceae</taxon>
        <taxon>Vibrio</taxon>
    </lineage>
</organism>
<dbReference type="Gene3D" id="3.30.420.10">
    <property type="entry name" value="Ribonuclease H-like superfamily/Ribonuclease H"/>
    <property type="match status" value="1"/>
</dbReference>
<dbReference type="SUPFAM" id="SSF53098">
    <property type="entry name" value="Ribonuclease H-like"/>
    <property type="match status" value="1"/>
</dbReference>
<evidence type="ECO:0000256" key="3">
    <source>
        <dbReference type="ARBA" id="ARBA00022839"/>
    </source>
</evidence>
<dbReference type="Pfam" id="PF00929">
    <property type="entry name" value="RNase_T"/>
    <property type="match status" value="1"/>
</dbReference>
<keyword evidence="3 5" id="KW-0269">Exonuclease</keyword>
<protein>
    <submittedName>
        <fullName evidence="5">3'-5' exonuclease</fullName>
    </submittedName>
</protein>
<proteinExistence type="predicted"/>
<dbReference type="RefSeq" id="WP_086958797.1">
    <property type="nucleotide sequence ID" value="NZ_AP018681.1"/>
</dbReference>
<dbReference type="PANTHER" id="PTHR30231:SF4">
    <property type="entry name" value="PROTEIN NEN2"/>
    <property type="match status" value="1"/>
</dbReference>
<dbReference type="OrthoDB" id="5497329at2"/>
<gene>
    <name evidence="5" type="ORF">CIK83_13105</name>
</gene>